<dbReference type="AlphaFoldDB" id="A0A8T1TY13"/>
<gene>
    <name evidence="1" type="ORF">JG687_00015039</name>
</gene>
<proteinExistence type="predicted"/>
<comment type="caution">
    <text evidence="1">The sequence shown here is derived from an EMBL/GenBank/DDBJ whole genome shotgun (WGS) entry which is preliminary data.</text>
</comment>
<name>A0A8T1TY13_9STRA</name>
<protein>
    <submittedName>
        <fullName evidence="1">Uncharacterized protein</fullName>
    </submittedName>
</protein>
<dbReference type="Proteomes" id="UP000688947">
    <property type="component" value="Unassembled WGS sequence"/>
</dbReference>
<sequence>MEPQPPEANSHRARAIVPLAGPCRFQARAVVRRCTAPSARTAARTECSDNA</sequence>
<dbReference type="EMBL" id="JAENGZ010001284">
    <property type="protein sequence ID" value="KAG6949180.1"/>
    <property type="molecule type" value="Genomic_DNA"/>
</dbReference>
<evidence type="ECO:0000313" key="1">
    <source>
        <dbReference type="EMBL" id="KAG6949180.1"/>
    </source>
</evidence>
<evidence type="ECO:0000313" key="2">
    <source>
        <dbReference type="Proteomes" id="UP000688947"/>
    </source>
</evidence>
<accession>A0A8T1TY13</accession>
<feature type="non-terminal residue" evidence="1">
    <location>
        <position position="51"/>
    </location>
</feature>
<reference evidence="1" key="1">
    <citation type="submission" date="2021-01" db="EMBL/GenBank/DDBJ databases">
        <title>Phytophthora aleatoria, a newly-described species from Pinus radiata is distinct from Phytophthora cactorum isolates based on comparative genomics.</title>
        <authorList>
            <person name="Mcdougal R."/>
            <person name="Panda P."/>
            <person name="Williams N."/>
            <person name="Studholme D.J."/>
        </authorList>
    </citation>
    <scope>NUCLEOTIDE SEQUENCE</scope>
    <source>
        <strain evidence="1">NZFS 3830</strain>
    </source>
</reference>
<organism evidence="1 2">
    <name type="scientific">Phytophthora cactorum</name>
    <dbReference type="NCBI Taxonomy" id="29920"/>
    <lineage>
        <taxon>Eukaryota</taxon>
        <taxon>Sar</taxon>
        <taxon>Stramenopiles</taxon>
        <taxon>Oomycota</taxon>
        <taxon>Peronosporomycetes</taxon>
        <taxon>Peronosporales</taxon>
        <taxon>Peronosporaceae</taxon>
        <taxon>Phytophthora</taxon>
    </lineage>
</organism>